<dbReference type="Proteomes" id="UP000177130">
    <property type="component" value="Unassembled WGS sequence"/>
</dbReference>
<name>A0A1G2MIT3_9BACT</name>
<protein>
    <submittedName>
        <fullName evidence="1">Ribosomal subunit interface protein</fullName>
    </submittedName>
</protein>
<dbReference type="Gene3D" id="3.30.160.100">
    <property type="entry name" value="Ribosome hibernation promotion factor-like"/>
    <property type="match status" value="1"/>
</dbReference>
<dbReference type="NCBIfam" id="TIGR00741">
    <property type="entry name" value="yfiA"/>
    <property type="match status" value="1"/>
</dbReference>
<evidence type="ECO:0000313" key="2">
    <source>
        <dbReference type="Proteomes" id="UP000177130"/>
    </source>
</evidence>
<dbReference type="STRING" id="1802306.A3C72_01405"/>
<gene>
    <name evidence="1" type="ORF">A3C72_01405</name>
</gene>
<accession>A0A1G2MIT3</accession>
<comment type="caution">
    <text evidence="1">The sequence shown here is derived from an EMBL/GenBank/DDBJ whole genome shotgun (WGS) entry which is preliminary data.</text>
</comment>
<sequence>MRLNTKATNITLTPDIQEYLEKRVEAIGKIIDLNNSTLLIETELARTTEHHQSGDIFMAEINLTYEGEHFRAVSETGDLYSAIDDMRDEIVKSLRSFKGKKRSLLRRGGASIKSFIKKFYK</sequence>
<dbReference type="AlphaFoldDB" id="A0A1G2MIT3"/>
<dbReference type="EMBL" id="MHRK01000024">
    <property type="protein sequence ID" value="OHA23840.1"/>
    <property type="molecule type" value="Genomic_DNA"/>
</dbReference>
<dbReference type="InterPro" id="IPR003489">
    <property type="entry name" value="RHF/RaiA"/>
</dbReference>
<reference evidence="1 2" key="1">
    <citation type="journal article" date="2016" name="Nat. Commun.">
        <title>Thousands of microbial genomes shed light on interconnected biogeochemical processes in an aquifer system.</title>
        <authorList>
            <person name="Anantharaman K."/>
            <person name="Brown C.T."/>
            <person name="Hug L.A."/>
            <person name="Sharon I."/>
            <person name="Castelle C.J."/>
            <person name="Probst A.J."/>
            <person name="Thomas B.C."/>
            <person name="Singh A."/>
            <person name="Wilkins M.J."/>
            <person name="Karaoz U."/>
            <person name="Brodie E.L."/>
            <person name="Williams K.H."/>
            <person name="Hubbard S.S."/>
            <person name="Banfield J.F."/>
        </authorList>
    </citation>
    <scope>NUCLEOTIDE SEQUENCE [LARGE SCALE GENOMIC DNA]</scope>
</reference>
<dbReference type="SUPFAM" id="SSF69754">
    <property type="entry name" value="Ribosome binding protein Y (YfiA homologue)"/>
    <property type="match status" value="1"/>
</dbReference>
<organism evidence="1 2">
    <name type="scientific">Candidatus Taylorbacteria bacterium RIFCSPHIGHO2_02_FULL_43_32b</name>
    <dbReference type="NCBI Taxonomy" id="1802306"/>
    <lineage>
        <taxon>Bacteria</taxon>
        <taxon>Candidatus Tayloriibacteriota</taxon>
    </lineage>
</organism>
<dbReference type="Pfam" id="PF02482">
    <property type="entry name" value="Ribosomal_S30AE"/>
    <property type="match status" value="1"/>
</dbReference>
<dbReference type="InterPro" id="IPR036567">
    <property type="entry name" value="RHF-like"/>
</dbReference>
<proteinExistence type="predicted"/>
<evidence type="ECO:0000313" key="1">
    <source>
        <dbReference type="EMBL" id="OHA23840.1"/>
    </source>
</evidence>